<evidence type="ECO:0000313" key="1">
    <source>
        <dbReference type="EMBL" id="PNX66634.1"/>
    </source>
</evidence>
<protein>
    <submittedName>
        <fullName evidence="1">Uncharacterized protein</fullName>
    </submittedName>
</protein>
<feature type="non-terminal residue" evidence="1">
    <location>
        <position position="1"/>
    </location>
</feature>
<name>A0A2K3KK25_TRIPR</name>
<reference evidence="1 2" key="1">
    <citation type="journal article" date="2014" name="Am. J. Bot.">
        <title>Genome assembly and annotation for red clover (Trifolium pratense; Fabaceae).</title>
        <authorList>
            <person name="Istvanek J."/>
            <person name="Jaros M."/>
            <person name="Krenek A."/>
            <person name="Repkova J."/>
        </authorList>
    </citation>
    <scope>NUCLEOTIDE SEQUENCE [LARGE SCALE GENOMIC DNA]</scope>
    <source>
        <strain evidence="2">cv. Tatra</strain>
        <tissue evidence="1">Young leaves</tissue>
    </source>
</reference>
<dbReference type="EMBL" id="ASHM01196423">
    <property type="protein sequence ID" value="PNX66634.1"/>
    <property type="molecule type" value="Genomic_DNA"/>
</dbReference>
<gene>
    <name evidence="1" type="ORF">L195_g063145</name>
</gene>
<organism evidence="1 2">
    <name type="scientific">Trifolium pratense</name>
    <name type="common">Red clover</name>
    <dbReference type="NCBI Taxonomy" id="57577"/>
    <lineage>
        <taxon>Eukaryota</taxon>
        <taxon>Viridiplantae</taxon>
        <taxon>Streptophyta</taxon>
        <taxon>Embryophyta</taxon>
        <taxon>Tracheophyta</taxon>
        <taxon>Spermatophyta</taxon>
        <taxon>Magnoliopsida</taxon>
        <taxon>eudicotyledons</taxon>
        <taxon>Gunneridae</taxon>
        <taxon>Pentapetalae</taxon>
        <taxon>rosids</taxon>
        <taxon>fabids</taxon>
        <taxon>Fabales</taxon>
        <taxon>Fabaceae</taxon>
        <taxon>Papilionoideae</taxon>
        <taxon>50 kb inversion clade</taxon>
        <taxon>NPAAA clade</taxon>
        <taxon>Hologalegina</taxon>
        <taxon>IRL clade</taxon>
        <taxon>Trifolieae</taxon>
        <taxon>Trifolium</taxon>
    </lineage>
</organism>
<accession>A0A2K3KK25</accession>
<reference evidence="1 2" key="2">
    <citation type="journal article" date="2017" name="Front. Plant Sci.">
        <title>Gene Classification and Mining of Molecular Markers Useful in Red Clover (Trifolium pratense) Breeding.</title>
        <authorList>
            <person name="Istvanek J."/>
            <person name="Dluhosova J."/>
            <person name="Dluhos P."/>
            <person name="Patkova L."/>
            <person name="Nedelnik J."/>
            <person name="Repkova J."/>
        </authorList>
    </citation>
    <scope>NUCLEOTIDE SEQUENCE [LARGE SCALE GENOMIC DNA]</scope>
    <source>
        <strain evidence="2">cv. Tatra</strain>
        <tissue evidence="1">Young leaves</tissue>
    </source>
</reference>
<dbReference type="AlphaFoldDB" id="A0A2K3KK25"/>
<proteinExistence type="predicted"/>
<dbReference type="Proteomes" id="UP000236291">
    <property type="component" value="Unassembled WGS sequence"/>
</dbReference>
<comment type="caution">
    <text evidence="1">The sequence shown here is derived from an EMBL/GenBank/DDBJ whole genome shotgun (WGS) entry which is preliminary data.</text>
</comment>
<evidence type="ECO:0000313" key="2">
    <source>
        <dbReference type="Proteomes" id="UP000236291"/>
    </source>
</evidence>
<sequence>HALDEITYLSVKWGRLHEILSKSLEHS</sequence>